<dbReference type="AlphaFoldDB" id="A0A1Y1IIV1"/>
<keyword evidence="2 4" id="KW-0863">Zinc-finger</keyword>
<sequence>MASRSSGGVSDPSISLEEIDAALRAEYGQFSPYQGVDVLLLDPKKKLQLFAATSYLENKLENASPKEVQRMVDSGLFKGLCSMMAIAPDESEEADAVMTVCTDRLTAFVEALPELSAKAWSYGAVRPITAVLLRKWDLSKVDFLSNDALKASILFLEANGQPCHEHLFGQGDVESPPSEAKKTAGKLYRWLLKKGAIDAVVRIWSALPNYGEEYEESTNYEELASSCASVLWYANLVHRKEMVMASKAELLKPILHFLLVEQSAPKQMRQVAVALLYNLWLNDTNQYFKLPDAAKVRKQIARHPDVLQLLSLLREYAEDADKEPSLTNHPLLQSSFIGLMRLLASNSSVPLPRQAFHTACHLLRTVSDPVVWGLGSNLVSNLCIEGKLSTSDLLAHAFPGLLRAFAAEVARRYPATRAISDPDMDLLIQMIDYLLRAYGRAYQKVAALRGESFGIDPSSAGGVLSLDDLPKLTRQMIQTRAAAAVAALSQSVYYVKSNTFVRMLAESVVRDRTLFKALLEQMIPALILSIAEQSAGDKHRGSQSFVLVRLLSQLDERDGSIRFETFQTAGPHQPEVGVLDRAASRVRYEYANNKVCINEALLKGTGNMLLEFLADFHVTGSLRSDAVQLPKERETAPSATGPTCYLCGKQSDALKRCGRCRVAEYCGAHCQTTDWPTHKVVCKSKGMGKKGADTVKRTGVK</sequence>
<evidence type="ECO:0000313" key="6">
    <source>
        <dbReference type="EMBL" id="GAQ88636.1"/>
    </source>
</evidence>
<dbReference type="InterPro" id="IPR002893">
    <property type="entry name" value="Znf_MYND"/>
</dbReference>
<keyword evidence="1" id="KW-0479">Metal-binding</keyword>
<dbReference type="PROSITE" id="PS50865">
    <property type="entry name" value="ZF_MYND_2"/>
    <property type="match status" value="1"/>
</dbReference>
<keyword evidence="3" id="KW-0862">Zinc</keyword>
<dbReference type="EMBL" id="DF237396">
    <property type="protein sequence ID" value="GAQ88636.1"/>
    <property type="molecule type" value="Genomic_DNA"/>
</dbReference>
<evidence type="ECO:0000256" key="3">
    <source>
        <dbReference type="ARBA" id="ARBA00022833"/>
    </source>
</evidence>
<organism evidence="6 7">
    <name type="scientific">Klebsormidium nitens</name>
    <name type="common">Green alga</name>
    <name type="synonym">Ulothrix nitens</name>
    <dbReference type="NCBI Taxonomy" id="105231"/>
    <lineage>
        <taxon>Eukaryota</taxon>
        <taxon>Viridiplantae</taxon>
        <taxon>Streptophyta</taxon>
        <taxon>Klebsormidiophyceae</taxon>
        <taxon>Klebsormidiales</taxon>
        <taxon>Klebsormidiaceae</taxon>
        <taxon>Klebsormidium</taxon>
    </lineage>
</organism>
<dbReference type="STRING" id="105231.A0A1Y1IIV1"/>
<feature type="domain" description="MYND-type" evidence="5">
    <location>
        <begin position="644"/>
        <end position="682"/>
    </location>
</feature>
<evidence type="ECO:0000313" key="7">
    <source>
        <dbReference type="Proteomes" id="UP000054558"/>
    </source>
</evidence>
<dbReference type="PROSITE" id="PS01360">
    <property type="entry name" value="ZF_MYND_1"/>
    <property type="match status" value="1"/>
</dbReference>
<evidence type="ECO:0000256" key="2">
    <source>
        <dbReference type="ARBA" id="ARBA00022771"/>
    </source>
</evidence>
<dbReference type="Gene3D" id="6.10.140.2220">
    <property type="match status" value="1"/>
</dbReference>
<dbReference type="GO" id="GO:0008270">
    <property type="term" value="F:zinc ion binding"/>
    <property type="evidence" value="ECO:0007669"/>
    <property type="project" value="UniProtKB-KW"/>
</dbReference>
<dbReference type="Pfam" id="PF01753">
    <property type="entry name" value="zf-MYND"/>
    <property type="match status" value="1"/>
</dbReference>
<protein>
    <recommendedName>
        <fullName evidence="5">MYND-type domain-containing protein</fullName>
    </recommendedName>
</protein>
<keyword evidence="7" id="KW-1185">Reference proteome</keyword>
<reference evidence="6 7" key="1">
    <citation type="journal article" date="2014" name="Nat. Commun.">
        <title>Klebsormidium flaccidum genome reveals primary factors for plant terrestrial adaptation.</title>
        <authorList>
            <person name="Hori K."/>
            <person name="Maruyama F."/>
            <person name="Fujisawa T."/>
            <person name="Togashi T."/>
            <person name="Yamamoto N."/>
            <person name="Seo M."/>
            <person name="Sato S."/>
            <person name="Yamada T."/>
            <person name="Mori H."/>
            <person name="Tajima N."/>
            <person name="Moriyama T."/>
            <person name="Ikeuchi M."/>
            <person name="Watanabe M."/>
            <person name="Wada H."/>
            <person name="Kobayashi K."/>
            <person name="Saito M."/>
            <person name="Masuda T."/>
            <person name="Sasaki-Sekimoto Y."/>
            <person name="Mashiguchi K."/>
            <person name="Awai K."/>
            <person name="Shimojima M."/>
            <person name="Masuda S."/>
            <person name="Iwai M."/>
            <person name="Nobusawa T."/>
            <person name="Narise T."/>
            <person name="Kondo S."/>
            <person name="Saito H."/>
            <person name="Sato R."/>
            <person name="Murakawa M."/>
            <person name="Ihara Y."/>
            <person name="Oshima-Yamada Y."/>
            <person name="Ohtaka K."/>
            <person name="Satoh M."/>
            <person name="Sonobe K."/>
            <person name="Ishii M."/>
            <person name="Ohtani R."/>
            <person name="Kanamori-Sato M."/>
            <person name="Honoki R."/>
            <person name="Miyazaki D."/>
            <person name="Mochizuki H."/>
            <person name="Umetsu J."/>
            <person name="Higashi K."/>
            <person name="Shibata D."/>
            <person name="Kamiya Y."/>
            <person name="Sato N."/>
            <person name="Nakamura Y."/>
            <person name="Tabata S."/>
            <person name="Ida S."/>
            <person name="Kurokawa K."/>
            <person name="Ohta H."/>
        </authorList>
    </citation>
    <scope>NUCLEOTIDE SEQUENCE [LARGE SCALE GENOMIC DNA]</scope>
    <source>
        <strain evidence="6 7">NIES-2285</strain>
    </source>
</reference>
<name>A0A1Y1IIV1_KLENI</name>
<evidence type="ECO:0000259" key="5">
    <source>
        <dbReference type="PROSITE" id="PS50865"/>
    </source>
</evidence>
<dbReference type="SUPFAM" id="SSF144232">
    <property type="entry name" value="HIT/MYND zinc finger-like"/>
    <property type="match status" value="1"/>
</dbReference>
<gene>
    <name evidence="6" type="ORF">KFL_004470010</name>
</gene>
<dbReference type="Proteomes" id="UP000054558">
    <property type="component" value="Unassembled WGS sequence"/>
</dbReference>
<evidence type="ECO:0000256" key="1">
    <source>
        <dbReference type="ARBA" id="ARBA00022723"/>
    </source>
</evidence>
<dbReference type="OrthoDB" id="265717at2759"/>
<evidence type="ECO:0000256" key="4">
    <source>
        <dbReference type="PROSITE-ProRule" id="PRU00134"/>
    </source>
</evidence>
<accession>A0A1Y1IIV1</accession>
<proteinExistence type="predicted"/>